<dbReference type="InterPro" id="IPR029068">
    <property type="entry name" value="Glyas_Bleomycin-R_OHBP_Dase"/>
</dbReference>
<protein>
    <submittedName>
        <fullName evidence="2">VOC family protein</fullName>
    </submittedName>
</protein>
<dbReference type="CDD" id="cd06587">
    <property type="entry name" value="VOC"/>
    <property type="match status" value="1"/>
</dbReference>
<name>A0A371PGM8_9BACL</name>
<dbReference type="SUPFAM" id="SSF54593">
    <property type="entry name" value="Glyoxalase/Bleomycin resistance protein/Dihydroxybiphenyl dioxygenase"/>
    <property type="match status" value="2"/>
</dbReference>
<accession>A0A371PGM8</accession>
<feature type="domain" description="VOC" evidence="1">
    <location>
        <begin position="146"/>
        <end position="273"/>
    </location>
</feature>
<dbReference type="PROSITE" id="PS51819">
    <property type="entry name" value="VOC"/>
    <property type="match status" value="1"/>
</dbReference>
<dbReference type="OrthoDB" id="2797614at2"/>
<dbReference type="AlphaFoldDB" id="A0A371PGM8"/>
<dbReference type="Gene3D" id="3.10.180.10">
    <property type="entry name" value="2,3-Dihydroxybiphenyl 1,2-Dioxygenase, domain 1"/>
    <property type="match status" value="1"/>
</dbReference>
<dbReference type="RefSeq" id="WP_116046966.1">
    <property type="nucleotide sequence ID" value="NZ_QUBQ01000002.1"/>
</dbReference>
<dbReference type="InterPro" id="IPR037523">
    <property type="entry name" value="VOC_core"/>
</dbReference>
<keyword evidence="3" id="KW-1185">Reference proteome</keyword>
<dbReference type="EMBL" id="QUBQ01000002">
    <property type="protein sequence ID" value="REK75101.1"/>
    <property type="molecule type" value="Genomic_DNA"/>
</dbReference>
<evidence type="ECO:0000313" key="2">
    <source>
        <dbReference type="EMBL" id="REK75101.1"/>
    </source>
</evidence>
<dbReference type="InterPro" id="IPR004360">
    <property type="entry name" value="Glyas_Fos-R_dOase_dom"/>
</dbReference>
<gene>
    <name evidence="2" type="ORF">DX130_15835</name>
</gene>
<sequence>MTTFVLPPLYFDGSVVDVLWDNHEEAIRWYERFMMWEVGQQENWKPDPRCTHGKMTRLNWGTWLISSLSSVRLPHHFAERGTVESNIRLCWRTKNLKRLHSHYQSNGVRVTAIYKGPGHTSYFDFWATGEGIRFTAQEDKGIQEEGFVHSWIRIGVSNLSASVQWYCSYLGMEVENDSSQDGYAIMSLRLNHQPNHKSLWVLEQVTDDAYIGKVDGPVRPVCWVGDREAFFHYRTFLSESGIETSDVGGFLTRGLVSFHAYDPDGNRLNFSSM</sequence>
<organism evidence="2 3">
    <name type="scientific">Paenibacillus paeoniae</name>
    <dbReference type="NCBI Taxonomy" id="2292705"/>
    <lineage>
        <taxon>Bacteria</taxon>
        <taxon>Bacillati</taxon>
        <taxon>Bacillota</taxon>
        <taxon>Bacilli</taxon>
        <taxon>Bacillales</taxon>
        <taxon>Paenibacillaceae</taxon>
        <taxon>Paenibacillus</taxon>
    </lineage>
</organism>
<dbReference type="Proteomes" id="UP000261905">
    <property type="component" value="Unassembled WGS sequence"/>
</dbReference>
<dbReference type="Pfam" id="PF00903">
    <property type="entry name" value="Glyoxalase"/>
    <property type="match status" value="1"/>
</dbReference>
<evidence type="ECO:0000259" key="1">
    <source>
        <dbReference type="PROSITE" id="PS51819"/>
    </source>
</evidence>
<evidence type="ECO:0000313" key="3">
    <source>
        <dbReference type="Proteomes" id="UP000261905"/>
    </source>
</evidence>
<reference evidence="2 3" key="1">
    <citation type="submission" date="2018-08" db="EMBL/GenBank/DDBJ databases">
        <title>Paenibacillus sp. M4BSY-1, whole genome shotgun sequence.</title>
        <authorList>
            <person name="Tuo L."/>
        </authorList>
    </citation>
    <scope>NUCLEOTIDE SEQUENCE [LARGE SCALE GENOMIC DNA]</scope>
    <source>
        <strain evidence="2 3">M4BSY-1</strain>
    </source>
</reference>
<comment type="caution">
    <text evidence="2">The sequence shown here is derived from an EMBL/GenBank/DDBJ whole genome shotgun (WGS) entry which is preliminary data.</text>
</comment>
<proteinExistence type="predicted"/>